<keyword evidence="9" id="KW-1185">Reference proteome</keyword>
<dbReference type="Pfam" id="PF00482">
    <property type="entry name" value="T2SSF"/>
    <property type="match status" value="1"/>
</dbReference>
<evidence type="ECO:0000256" key="2">
    <source>
        <dbReference type="ARBA" id="ARBA00022475"/>
    </source>
</evidence>
<dbReference type="OrthoDB" id="9810662at2"/>
<evidence type="ECO:0000313" key="9">
    <source>
        <dbReference type="Proteomes" id="UP000249364"/>
    </source>
</evidence>
<dbReference type="PANTHER" id="PTHR35007">
    <property type="entry name" value="INTEGRAL MEMBRANE PROTEIN-RELATED"/>
    <property type="match status" value="1"/>
</dbReference>
<evidence type="ECO:0000256" key="6">
    <source>
        <dbReference type="SAM" id="Phobius"/>
    </source>
</evidence>
<feature type="domain" description="Type II secretion system protein GspF" evidence="7">
    <location>
        <begin position="184"/>
        <end position="312"/>
    </location>
</feature>
<organism evidence="8 9">
    <name type="scientific">Roseinatronobacter thiooxidans</name>
    <dbReference type="NCBI Taxonomy" id="121821"/>
    <lineage>
        <taxon>Bacteria</taxon>
        <taxon>Pseudomonadati</taxon>
        <taxon>Pseudomonadota</taxon>
        <taxon>Alphaproteobacteria</taxon>
        <taxon>Rhodobacterales</taxon>
        <taxon>Paracoccaceae</taxon>
        <taxon>Roseinatronobacter</taxon>
    </lineage>
</organism>
<dbReference type="GO" id="GO:0005886">
    <property type="term" value="C:plasma membrane"/>
    <property type="evidence" value="ECO:0007669"/>
    <property type="project" value="UniProtKB-SubCell"/>
</dbReference>
<dbReference type="STRING" id="121821.GCA_001870675_01269"/>
<evidence type="ECO:0000313" key="8">
    <source>
        <dbReference type="EMBL" id="PZX40683.1"/>
    </source>
</evidence>
<feature type="transmembrane region" description="Helical" evidence="6">
    <location>
        <begin position="111"/>
        <end position="135"/>
    </location>
</feature>
<gene>
    <name evidence="8" type="ORF">LY56_02566</name>
</gene>
<evidence type="ECO:0000256" key="4">
    <source>
        <dbReference type="ARBA" id="ARBA00022989"/>
    </source>
</evidence>
<keyword evidence="5 6" id="KW-0472">Membrane</keyword>
<keyword evidence="4 6" id="KW-1133">Transmembrane helix</keyword>
<evidence type="ECO:0000259" key="7">
    <source>
        <dbReference type="Pfam" id="PF00482"/>
    </source>
</evidence>
<feature type="transmembrane region" description="Helical" evidence="6">
    <location>
        <begin position="141"/>
        <end position="165"/>
    </location>
</feature>
<dbReference type="AlphaFoldDB" id="A0A2W7PYR9"/>
<sequence length="322" mass="35798">MDLASLSLHPDILTALFAAVAAGLAVLAVAWPYLRRDTQHHRMRQITHVQERIRQRERAKLGTPPARALVRRAPRKFFLDIVKRLDLVSQAENGETIHLLQRAGYRGRSPVITYLALRVICPLAMLCLSAFYIFVVVKPEFSMPALLAIVALCTVSGYYVPTLYLRNRITKRQVSIRRAWPNALDLLLICVESGMSSEAAFRKVTQEIGTDSPALAEELLLTTAELAYLPERRIAYENLAKRVGIASVKSAIVGLIQSEKHGTSLGQALRVLSRESREARMADAEQKAAALPPKLTVPMIVFFLPVLFAVILAPMIIQMLQG</sequence>
<comment type="subcellular location">
    <subcellularLocation>
        <location evidence="1">Cell membrane</location>
        <topology evidence="1">Multi-pass membrane protein</topology>
    </subcellularLocation>
</comment>
<evidence type="ECO:0000256" key="3">
    <source>
        <dbReference type="ARBA" id="ARBA00022692"/>
    </source>
</evidence>
<feature type="transmembrane region" description="Helical" evidence="6">
    <location>
        <begin position="12"/>
        <end position="34"/>
    </location>
</feature>
<accession>A0A2W7PYR9</accession>
<dbReference type="PANTHER" id="PTHR35007:SF2">
    <property type="entry name" value="PILUS ASSEMBLE PROTEIN"/>
    <property type="match status" value="1"/>
</dbReference>
<reference evidence="8 9" key="1">
    <citation type="submission" date="2018-06" db="EMBL/GenBank/DDBJ databases">
        <title>Genomic Encyclopedia of Archaeal and Bacterial Type Strains, Phase II (KMG-II): from individual species to whole genera.</title>
        <authorList>
            <person name="Goeker M."/>
        </authorList>
    </citation>
    <scope>NUCLEOTIDE SEQUENCE [LARGE SCALE GENOMIC DNA]</scope>
    <source>
        <strain evidence="8 9">DSM 13087</strain>
    </source>
</reference>
<protein>
    <submittedName>
        <fullName evidence="8">Tight adherence protein C</fullName>
    </submittedName>
</protein>
<dbReference type="InterPro" id="IPR018076">
    <property type="entry name" value="T2SS_GspF_dom"/>
</dbReference>
<proteinExistence type="predicted"/>
<dbReference type="RefSeq" id="WP_071470041.1">
    <property type="nucleotide sequence ID" value="NZ_QKZQ01000012.1"/>
</dbReference>
<comment type="caution">
    <text evidence="8">The sequence shown here is derived from an EMBL/GenBank/DDBJ whole genome shotgun (WGS) entry which is preliminary data.</text>
</comment>
<keyword evidence="2" id="KW-1003">Cell membrane</keyword>
<evidence type="ECO:0000256" key="1">
    <source>
        <dbReference type="ARBA" id="ARBA00004651"/>
    </source>
</evidence>
<feature type="transmembrane region" description="Helical" evidence="6">
    <location>
        <begin position="295"/>
        <end position="317"/>
    </location>
</feature>
<keyword evidence="3 6" id="KW-0812">Transmembrane</keyword>
<name>A0A2W7PYR9_9RHOB</name>
<dbReference type="EMBL" id="QKZQ01000012">
    <property type="protein sequence ID" value="PZX40683.1"/>
    <property type="molecule type" value="Genomic_DNA"/>
</dbReference>
<dbReference type="Proteomes" id="UP000249364">
    <property type="component" value="Unassembled WGS sequence"/>
</dbReference>
<evidence type="ECO:0000256" key="5">
    <source>
        <dbReference type="ARBA" id="ARBA00023136"/>
    </source>
</evidence>